<name>A0A127PJ79_9BURK</name>
<dbReference type="EMBL" id="CP013232">
    <property type="protein sequence ID" value="AMO97872.1"/>
    <property type="molecule type" value="Genomic_DNA"/>
</dbReference>
<feature type="transmembrane region" description="Helical" evidence="1">
    <location>
        <begin position="20"/>
        <end position="41"/>
    </location>
</feature>
<evidence type="ECO:0000313" key="2">
    <source>
        <dbReference type="EMBL" id="AMO97872.1"/>
    </source>
</evidence>
<reference evidence="2 3" key="1">
    <citation type="submission" date="2015-11" db="EMBL/GenBank/DDBJ databases">
        <title>Exploring the genomic traits of fungus-feeding bacterial genus Collimonas.</title>
        <authorList>
            <person name="Song C."/>
            <person name="Schmidt R."/>
            <person name="de Jager V."/>
            <person name="Krzyzanowska D."/>
            <person name="Jongedijk E."/>
            <person name="Cankar K."/>
            <person name="Beekwilder J."/>
            <person name="van Veen A."/>
            <person name="de Boer W."/>
            <person name="van Veen J.A."/>
            <person name="Garbeva P."/>
        </authorList>
    </citation>
    <scope>NUCLEOTIDE SEQUENCE [LARGE SCALE GENOMIC DNA]</scope>
    <source>
        <strain evidence="2 3">Ter6</strain>
    </source>
</reference>
<evidence type="ECO:0000313" key="3">
    <source>
        <dbReference type="Proteomes" id="UP000072421"/>
    </source>
</evidence>
<organism evidence="2">
    <name type="scientific">Collimonas fungivorans</name>
    <dbReference type="NCBI Taxonomy" id="158899"/>
    <lineage>
        <taxon>Bacteria</taxon>
        <taxon>Pseudomonadati</taxon>
        <taxon>Pseudomonadota</taxon>
        <taxon>Betaproteobacteria</taxon>
        <taxon>Burkholderiales</taxon>
        <taxon>Oxalobacteraceae</taxon>
        <taxon>Collimonas</taxon>
    </lineage>
</organism>
<sequence length="81" mass="8976">MVVHGHAFECGPDCYLEASLLLPFSALFWGIANLVMHIILFPQGDFLKAEIFLPVQNVQLKSLIVNSIFIDTSLGKSLDMP</sequence>
<keyword evidence="1" id="KW-0812">Transmembrane</keyword>
<gene>
    <name evidence="2" type="ORF">CFter6_5305</name>
</gene>
<evidence type="ECO:0000256" key="1">
    <source>
        <dbReference type="SAM" id="Phobius"/>
    </source>
</evidence>
<proteinExistence type="predicted"/>
<dbReference type="AlphaFoldDB" id="A0A127PJ79"/>
<dbReference type="Proteomes" id="UP000072421">
    <property type="component" value="Chromosome"/>
</dbReference>
<accession>A0A127PJ79</accession>
<keyword evidence="1" id="KW-0472">Membrane</keyword>
<dbReference type="PATRIC" id="fig|158899.10.peg.5225"/>
<protein>
    <submittedName>
        <fullName evidence="2">Uncharacterized protein</fullName>
    </submittedName>
</protein>
<keyword evidence="1" id="KW-1133">Transmembrane helix</keyword>